<keyword evidence="6" id="KW-1185">Reference proteome</keyword>
<evidence type="ECO:0000256" key="3">
    <source>
        <dbReference type="ARBA" id="ARBA00022833"/>
    </source>
</evidence>
<evidence type="ECO:0000256" key="2">
    <source>
        <dbReference type="ARBA" id="ARBA00022771"/>
    </source>
</evidence>
<dbReference type="InterPro" id="IPR051591">
    <property type="entry name" value="UPF0224_FAM112_RNA_Proc"/>
</dbReference>
<dbReference type="PROSITE" id="PS51800">
    <property type="entry name" value="ZF_CHHC_U11_48K"/>
    <property type="match status" value="2"/>
</dbReference>
<evidence type="ECO:0000313" key="7">
    <source>
        <dbReference type="RefSeq" id="XP_015276960.1"/>
    </source>
</evidence>
<feature type="region of interest" description="Disordered" evidence="4">
    <location>
        <begin position="147"/>
        <end position="211"/>
    </location>
</feature>
<evidence type="ECO:0000256" key="1">
    <source>
        <dbReference type="ARBA" id="ARBA00022723"/>
    </source>
</evidence>
<organism evidence="6 7">
    <name type="scientific">Gekko japonicus</name>
    <name type="common">Schlegel's Japanese gecko</name>
    <dbReference type="NCBI Taxonomy" id="146911"/>
    <lineage>
        <taxon>Eukaryota</taxon>
        <taxon>Metazoa</taxon>
        <taxon>Chordata</taxon>
        <taxon>Craniata</taxon>
        <taxon>Vertebrata</taxon>
        <taxon>Euteleostomi</taxon>
        <taxon>Lepidosauria</taxon>
        <taxon>Squamata</taxon>
        <taxon>Bifurcata</taxon>
        <taxon>Gekkota</taxon>
        <taxon>Gekkonidae</taxon>
        <taxon>Gekkoninae</taxon>
        <taxon>Gekko</taxon>
    </lineage>
</organism>
<dbReference type="PANTHER" id="PTHR21402">
    <property type="entry name" value="GAMETOCYTE SPECIFIC FACTOR 1-RELATED"/>
    <property type="match status" value="1"/>
</dbReference>
<proteinExistence type="predicted"/>
<reference evidence="7" key="1">
    <citation type="submission" date="2025-08" db="UniProtKB">
        <authorList>
            <consortium name="RefSeq"/>
        </authorList>
    </citation>
    <scope>IDENTIFICATION</scope>
</reference>
<name>A0ABM1KTC3_GEKJA</name>
<keyword evidence="1" id="KW-0479">Metal-binding</keyword>
<gene>
    <name evidence="7" type="primary">LOC107119050</name>
</gene>
<accession>A0ABM1KTC3</accession>
<protein>
    <submittedName>
        <fullName evidence="7">Gametocyte-specific factor 1-like</fullName>
    </submittedName>
</protein>
<dbReference type="RefSeq" id="XP_015276960.1">
    <property type="nucleotide sequence ID" value="XM_015421474.1"/>
</dbReference>
<dbReference type="SUPFAM" id="SSF57667">
    <property type="entry name" value="beta-beta-alpha zinc fingers"/>
    <property type="match status" value="2"/>
</dbReference>
<feature type="domain" description="CHHC U11-48K-type" evidence="5">
    <location>
        <begin position="6"/>
        <end position="33"/>
    </location>
</feature>
<evidence type="ECO:0000256" key="4">
    <source>
        <dbReference type="SAM" id="MobiDB-lite"/>
    </source>
</evidence>
<dbReference type="Proteomes" id="UP000694871">
    <property type="component" value="Unplaced"/>
</dbReference>
<dbReference type="InterPro" id="IPR036236">
    <property type="entry name" value="Znf_C2H2_sf"/>
</dbReference>
<dbReference type="PANTHER" id="PTHR21402:SF5">
    <property type="entry name" value="GAMETOCYTE SPECIFIC FACTOR 1"/>
    <property type="match status" value="1"/>
</dbReference>
<dbReference type="Pfam" id="PF05253">
    <property type="entry name" value="zf-U11-48K"/>
    <property type="match status" value="2"/>
</dbReference>
<feature type="compositionally biased region" description="Polar residues" evidence="4">
    <location>
        <begin position="183"/>
        <end position="201"/>
    </location>
</feature>
<keyword evidence="2" id="KW-0863">Zinc-finger</keyword>
<sequence>MDPERLLQCPYDKNHQIRACRFPYHLVKCRENNKKIAKELATCPYNARHRVPRQELNLHIASCESKMAQELEEGNSHNKTKEITAFQCPPSQENWEADAEEFPARPFVFGKSYLHDGNPNMDSSSSKVLPWKSETMRQHKVLYHQQKGAAGFESSPSTADQHGYPLKQPPVHEEDESSDFRGSGTNSSGGEAERATQTASMNGKAWARPLL</sequence>
<dbReference type="GeneID" id="107119050"/>
<feature type="domain" description="CHHC U11-48K-type" evidence="5">
    <location>
        <begin position="40"/>
        <end position="67"/>
    </location>
</feature>
<keyword evidence="3" id="KW-0862">Zinc</keyword>
<evidence type="ECO:0000313" key="6">
    <source>
        <dbReference type="Proteomes" id="UP000694871"/>
    </source>
</evidence>
<dbReference type="InterPro" id="IPR022776">
    <property type="entry name" value="TRM13/UPF0224_CHHC_Znf_dom"/>
</dbReference>
<evidence type="ECO:0000259" key="5">
    <source>
        <dbReference type="PROSITE" id="PS51800"/>
    </source>
</evidence>